<accession>A0A392VVD8</accession>
<dbReference type="Proteomes" id="UP000265520">
    <property type="component" value="Unassembled WGS sequence"/>
</dbReference>
<organism evidence="1 2">
    <name type="scientific">Trifolium medium</name>
    <dbReference type="NCBI Taxonomy" id="97028"/>
    <lineage>
        <taxon>Eukaryota</taxon>
        <taxon>Viridiplantae</taxon>
        <taxon>Streptophyta</taxon>
        <taxon>Embryophyta</taxon>
        <taxon>Tracheophyta</taxon>
        <taxon>Spermatophyta</taxon>
        <taxon>Magnoliopsida</taxon>
        <taxon>eudicotyledons</taxon>
        <taxon>Gunneridae</taxon>
        <taxon>Pentapetalae</taxon>
        <taxon>rosids</taxon>
        <taxon>fabids</taxon>
        <taxon>Fabales</taxon>
        <taxon>Fabaceae</taxon>
        <taxon>Papilionoideae</taxon>
        <taxon>50 kb inversion clade</taxon>
        <taxon>NPAAA clade</taxon>
        <taxon>Hologalegina</taxon>
        <taxon>IRL clade</taxon>
        <taxon>Trifolieae</taxon>
        <taxon>Trifolium</taxon>
    </lineage>
</organism>
<feature type="non-terminal residue" evidence="1">
    <location>
        <position position="30"/>
    </location>
</feature>
<sequence length="30" mass="3532">MAEERVELRMYNSMTNEKEIFNTKVPGKVS</sequence>
<protein>
    <submittedName>
        <fullName evidence="1">Uncharacterized protein</fullName>
    </submittedName>
</protein>
<evidence type="ECO:0000313" key="2">
    <source>
        <dbReference type="Proteomes" id="UP000265520"/>
    </source>
</evidence>
<reference evidence="1 2" key="1">
    <citation type="journal article" date="2018" name="Front. Plant Sci.">
        <title>Red Clover (Trifolium pratense) and Zigzag Clover (T. medium) - A Picture of Genomic Similarities and Differences.</title>
        <authorList>
            <person name="Dluhosova J."/>
            <person name="Istvanek J."/>
            <person name="Nedelnik J."/>
            <person name="Repkova J."/>
        </authorList>
    </citation>
    <scope>NUCLEOTIDE SEQUENCE [LARGE SCALE GENOMIC DNA]</scope>
    <source>
        <strain evidence="2">cv. 10/8</strain>
        <tissue evidence="1">Leaf</tissue>
    </source>
</reference>
<name>A0A392VVD8_9FABA</name>
<dbReference type="EMBL" id="LXQA011251016">
    <property type="protein sequence ID" value="MCI90675.1"/>
    <property type="molecule type" value="Genomic_DNA"/>
</dbReference>
<keyword evidence="2" id="KW-1185">Reference proteome</keyword>
<proteinExistence type="predicted"/>
<comment type="caution">
    <text evidence="1">The sequence shown here is derived from an EMBL/GenBank/DDBJ whole genome shotgun (WGS) entry which is preliminary data.</text>
</comment>
<evidence type="ECO:0000313" key="1">
    <source>
        <dbReference type="EMBL" id="MCI90675.1"/>
    </source>
</evidence>
<dbReference type="AlphaFoldDB" id="A0A392VVD8"/>